<reference evidence="2" key="1">
    <citation type="journal article" date="2020" name="Nat. Commun.">
        <title>Genome sequence of the cluster root forming white lupin.</title>
        <authorList>
            <person name="Hufnagel B."/>
            <person name="Marques A."/>
            <person name="Soriano A."/>
            <person name="Marques L."/>
            <person name="Divol F."/>
            <person name="Doumas P."/>
            <person name="Sallet E."/>
            <person name="Mancinotti D."/>
            <person name="Carrere S."/>
            <person name="Marande W."/>
            <person name="Arribat S."/>
            <person name="Keller J."/>
            <person name="Huneau C."/>
            <person name="Blein T."/>
            <person name="Aime D."/>
            <person name="Laguerre M."/>
            <person name="Taylor J."/>
            <person name="Schubert V."/>
            <person name="Nelson M."/>
            <person name="Geu-Flores F."/>
            <person name="Crespi M."/>
            <person name="Gallardo-Guerrero K."/>
            <person name="Delaux P.-M."/>
            <person name="Salse J."/>
            <person name="Berges H."/>
            <person name="Guyot R."/>
            <person name="Gouzy J."/>
            <person name="Peret B."/>
        </authorList>
    </citation>
    <scope>NUCLEOTIDE SEQUENCE [LARGE SCALE GENOMIC DNA]</scope>
    <source>
        <strain evidence="2">cv. Amiga</strain>
    </source>
</reference>
<organism evidence="1 2">
    <name type="scientific">Lupinus albus</name>
    <name type="common">White lupine</name>
    <name type="synonym">Lupinus termis</name>
    <dbReference type="NCBI Taxonomy" id="3870"/>
    <lineage>
        <taxon>Eukaryota</taxon>
        <taxon>Viridiplantae</taxon>
        <taxon>Streptophyta</taxon>
        <taxon>Embryophyta</taxon>
        <taxon>Tracheophyta</taxon>
        <taxon>Spermatophyta</taxon>
        <taxon>Magnoliopsida</taxon>
        <taxon>eudicotyledons</taxon>
        <taxon>Gunneridae</taxon>
        <taxon>Pentapetalae</taxon>
        <taxon>rosids</taxon>
        <taxon>fabids</taxon>
        <taxon>Fabales</taxon>
        <taxon>Fabaceae</taxon>
        <taxon>Papilionoideae</taxon>
        <taxon>50 kb inversion clade</taxon>
        <taxon>genistoids sensu lato</taxon>
        <taxon>core genistoids</taxon>
        <taxon>Genisteae</taxon>
        <taxon>Lupinus</taxon>
    </lineage>
</organism>
<comment type="caution">
    <text evidence="1">The sequence shown here is derived from an EMBL/GenBank/DDBJ whole genome shotgun (WGS) entry which is preliminary data.</text>
</comment>
<dbReference type="Proteomes" id="UP000447434">
    <property type="component" value="Chromosome 21"/>
</dbReference>
<dbReference type="AlphaFoldDB" id="A0A6A4NSN1"/>
<keyword evidence="2" id="KW-1185">Reference proteome</keyword>
<protein>
    <submittedName>
        <fullName evidence="1">Uncharacterized protein</fullName>
    </submittedName>
</protein>
<evidence type="ECO:0000313" key="1">
    <source>
        <dbReference type="EMBL" id="KAE9589607.1"/>
    </source>
</evidence>
<evidence type="ECO:0000313" key="2">
    <source>
        <dbReference type="Proteomes" id="UP000447434"/>
    </source>
</evidence>
<gene>
    <name evidence="1" type="ORF">Lalb_Chr21g0310781</name>
</gene>
<sequence length="50" mass="5761">MLPYIFVSNINRIILCFHAAGVSDSQIVSYNNVPPMKLKILLQPYKYFCP</sequence>
<name>A0A6A4NSN1_LUPAL</name>
<dbReference type="EMBL" id="WOCE01000021">
    <property type="protein sequence ID" value="KAE9589607.1"/>
    <property type="molecule type" value="Genomic_DNA"/>
</dbReference>
<proteinExistence type="predicted"/>
<accession>A0A6A4NSN1</accession>